<gene>
    <name evidence="2" type="ORF">BG04_1957</name>
</gene>
<dbReference type="KEGG" id="bmeg:BG04_1957"/>
<dbReference type="GeneID" id="93645425"/>
<dbReference type="PROSITE" id="PS01152">
    <property type="entry name" value="HESB"/>
    <property type="match status" value="1"/>
</dbReference>
<dbReference type="InterPro" id="IPR035903">
    <property type="entry name" value="HesB-like_dom_sf"/>
</dbReference>
<dbReference type="NCBIfam" id="TIGR00049">
    <property type="entry name" value="iron-sulfur cluster assembly accessory protein"/>
    <property type="match status" value="1"/>
</dbReference>
<dbReference type="GO" id="GO:0005506">
    <property type="term" value="F:iron ion binding"/>
    <property type="evidence" value="ECO:0007669"/>
    <property type="project" value="TreeGrafter"/>
</dbReference>
<dbReference type="InterPro" id="IPR017870">
    <property type="entry name" value="FeS_cluster_insertion_CS"/>
</dbReference>
<dbReference type="Pfam" id="PF01521">
    <property type="entry name" value="Fe-S_biosyn"/>
    <property type="match status" value="1"/>
</dbReference>
<dbReference type="Gene3D" id="2.60.300.12">
    <property type="entry name" value="HesB-like domain"/>
    <property type="match status" value="1"/>
</dbReference>
<protein>
    <submittedName>
        <fullName evidence="2">Iron-sulfur cluster assembly accessory family protein</fullName>
    </submittedName>
</protein>
<evidence type="ECO:0000313" key="3">
    <source>
        <dbReference type="Proteomes" id="UP000031829"/>
    </source>
</evidence>
<dbReference type="InterPro" id="IPR016092">
    <property type="entry name" value="ATAP"/>
</dbReference>
<sequence length="121" mass="12953">MSQDILTITEAASFQIKDMMKEHEEENAYLRVNVNGGGCSGLSYGMGFAHEVNENDTLFEQHGIKILVDSESAPILKDVKIDYKQSMLGGGFTIDNPNAIAACGCGSSFRTASNAGAPEEC</sequence>
<dbReference type="GO" id="GO:0051539">
    <property type="term" value="F:4 iron, 4 sulfur cluster binding"/>
    <property type="evidence" value="ECO:0007669"/>
    <property type="project" value="TreeGrafter"/>
</dbReference>
<dbReference type="PANTHER" id="PTHR43011:SF1">
    <property type="entry name" value="IRON-SULFUR CLUSTER ASSEMBLY 2 HOMOLOG, MITOCHONDRIAL"/>
    <property type="match status" value="1"/>
</dbReference>
<dbReference type="AlphaFoldDB" id="A0A0B6AMR1"/>
<proteinExistence type="predicted"/>
<evidence type="ECO:0000313" key="2">
    <source>
        <dbReference type="EMBL" id="AJI24796.1"/>
    </source>
</evidence>
<name>A0A0B6AMR1_PRIM2</name>
<dbReference type="RefSeq" id="WP_013059620.1">
    <property type="nucleotide sequence ID" value="NZ_BCVB01000009.1"/>
</dbReference>
<organism evidence="2 3">
    <name type="scientific">Priestia megaterium (strain ATCC 14581 / DSM 32 / CCUG 1817 / JCM 2506 / NBRC 15308 / NCIMB 9376 / NCTC 10342 / NRRL B-14308 / VKM B-512 / Ford 19)</name>
    <name type="common">Bacillus megaterium</name>
    <dbReference type="NCBI Taxonomy" id="1348623"/>
    <lineage>
        <taxon>Bacteria</taxon>
        <taxon>Bacillati</taxon>
        <taxon>Bacillota</taxon>
        <taxon>Bacilli</taxon>
        <taxon>Bacillales</taxon>
        <taxon>Bacillaceae</taxon>
        <taxon>Priestia</taxon>
    </lineage>
</organism>
<dbReference type="GO" id="GO:0051537">
    <property type="term" value="F:2 iron, 2 sulfur cluster binding"/>
    <property type="evidence" value="ECO:0007669"/>
    <property type="project" value="TreeGrafter"/>
</dbReference>
<reference evidence="2 3" key="1">
    <citation type="journal article" date="2015" name="Genome Announc.">
        <title>Complete genome sequences for 35 biothreat assay-relevant bacillus species.</title>
        <authorList>
            <person name="Johnson S.L."/>
            <person name="Daligault H.E."/>
            <person name="Davenport K.W."/>
            <person name="Jaissle J."/>
            <person name="Frey K.G."/>
            <person name="Ladner J.T."/>
            <person name="Broomall S.M."/>
            <person name="Bishop-Lilly K.A."/>
            <person name="Bruce D.C."/>
            <person name="Gibbons H.S."/>
            <person name="Coyne S.R."/>
            <person name="Lo C.C."/>
            <person name="Meincke L."/>
            <person name="Munk A.C."/>
            <person name="Koroleva G.I."/>
            <person name="Rosenzweig C.N."/>
            <person name="Palacios G.F."/>
            <person name="Redden C.L."/>
            <person name="Minogue T.D."/>
            <person name="Chain P.S."/>
        </authorList>
    </citation>
    <scope>NUCLEOTIDE SEQUENCE [LARGE SCALE GENOMIC DNA]</scope>
    <source>
        <strain evidence="3">ATCC 14581 / DSM 32 / JCM 2506 / NBRC 15308 / NCIMB 9376 / NCTC 10342 / NRRL B-14308 / VKM B-512</strain>
    </source>
</reference>
<dbReference type="HOGENOM" id="CLU_069054_5_2_9"/>
<dbReference type="PANTHER" id="PTHR43011">
    <property type="entry name" value="IRON-SULFUR CLUSTER ASSEMBLY 2 HOMOLOG, MITOCHONDRIAL"/>
    <property type="match status" value="1"/>
</dbReference>
<dbReference type="SUPFAM" id="SSF89360">
    <property type="entry name" value="HesB-like domain"/>
    <property type="match status" value="1"/>
</dbReference>
<accession>A0A0B6AMR1</accession>
<dbReference type="FunFam" id="2.60.300.12:FF:000007">
    <property type="entry name" value="Iron-sulfur cluster assembly accessory protein"/>
    <property type="match status" value="1"/>
</dbReference>
<dbReference type="GO" id="GO:0016226">
    <property type="term" value="P:iron-sulfur cluster assembly"/>
    <property type="evidence" value="ECO:0007669"/>
    <property type="project" value="InterPro"/>
</dbReference>
<dbReference type="EMBL" id="CP009920">
    <property type="protein sequence ID" value="AJI24796.1"/>
    <property type="molecule type" value="Genomic_DNA"/>
</dbReference>
<feature type="domain" description="Core" evidence="1">
    <location>
        <begin position="6"/>
        <end position="106"/>
    </location>
</feature>
<evidence type="ECO:0000259" key="1">
    <source>
        <dbReference type="Pfam" id="PF01521"/>
    </source>
</evidence>
<dbReference type="InterPro" id="IPR000361">
    <property type="entry name" value="ATAP_core_dom"/>
</dbReference>
<dbReference type="Proteomes" id="UP000031829">
    <property type="component" value="Chromosome"/>
</dbReference>